<evidence type="ECO:0000313" key="1">
    <source>
        <dbReference type="EMBL" id="KAJ2878980.1"/>
    </source>
</evidence>
<dbReference type="Proteomes" id="UP001139981">
    <property type="component" value="Unassembled WGS sequence"/>
</dbReference>
<dbReference type="EMBL" id="JANBVB010003415">
    <property type="protein sequence ID" value="KAJ2878980.1"/>
    <property type="molecule type" value="Genomic_DNA"/>
</dbReference>
<reference evidence="1" key="1">
    <citation type="submission" date="2022-07" db="EMBL/GenBank/DDBJ databases">
        <title>Phylogenomic reconstructions and comparative analyses of Kickxellomycotina fungi.</title>
        <authorList>
            <person name="Reynolds N.K."/>
            <person name="Stajich J.E."/>
            <person name="Barry K."/>
            <person name="Grigoriev I.V."/>
            <person name="Crous P."/>
            <person name="Smith M.E."/>
        </authorList>
    </citation>
    <scope>NUCLEOTIDE SEQUENCE</scope>
    <source>
        <strain evidence="1">CBS 190363</strain>
    </source>
</reference>
<sequence>MTVSVSTAGKISLGLERIIYFLEHILPEDPRAKLRVVHVAGTNGKGSVCALVSEAAVAAGYKVGIFNSPHFLEPNDAIRIQSQPIPATEYADLRKWIASLDTAAQSPAGLLTPFEVTTVTAIWWFARHDVDLAVIEVGLGGLRDATNVFGLADGQSSPMGIGRSLVQCICPVDEDHLGVIGNTVEEIASEKAGIMRPGSWI</sequence>
<name>A0ACC1LTB5_9FUNG</name>
<proteinExistence type="predicted"/>
<comment type="caution">
    <text evidence="1">The sequence shown here is derived from an EMBL/GenBank/DDBJ whole genome shotgun (WGS) entry which is preliminary data.</text>
</comment>
<protein>
    <submittedName>
        <fullName evidence="1">Uncharacterized protein</fullName>
    </submittedName>
</protein>
<organism evidence="1 2">
    <name type="scientific">Coemansia aciculifera</name>
    <dbReference type="NCBI Taxonomy" id="417176"/>
    <lineage>
        <taxon>Eukaryota</taxon>
        <taxon>Fungi</taxon>
        <taxon>Fungi incertae sedis</taxon>
        <taxon>Zoopagomycota</taxon>
        <taxon>Kickxellomycotina</taxon>
        <taxon>Kickxellomycetes</taxon>
        <taxon>Kickxellales</taxon>
        <taxon>Kickxellaceae</taxon>
        <taxon>Coemansia</taxon>
    </lineage>
</organism>
<keyword evidence="2" id="KW-1185">Reference proteome</keyword>
<accession>A0ACC1LTB5</accession>
<evidence type="ECO:0000313" key="2">
    <source>
        <dbReference type="Proteomes" id="UP001139981"/>
    </source>
</evidence>
<feature type="non-terminal residue" evidence="1">
    <location>
        <position position="201"/>
    </location>
</feature>
<gene>
    <name evidence="1" type="ORF">IWW38_006205</name>
</gene>